<dbReference type="InterPro" id="IPR042099">
    <property type="entry name" value="ANL_N_sf"/>
</dbReference>
<sequence>MKYLGVKHGELALFDADGRPTSPALAQATDNHVQVICGGVRTLLLPLGLRLMQNADVKRGDALVLVLDNNRTSVACVLAAMHLQCVCVLLSASRVTLLDHVTTETGIPKVMTVQDATVSVSIASCQAAGDATGQAGTTLWLTEDADIVQSGGVCLLTSGTVGKPKVVFCSWNHMLLQGEATHRQLFPQGPARIVCGTSISHAFSINAVFALFTSSFDAQSELCFASSPVGLYSLLAQRNALFTVLYATPGIYVALATMPPTSLYADIAYCAGARLSQSLFCKMRDNYGLLLMQNYGSTETGDIAAWHLRSKKIDTEVAEMESSEIQLYVGSVWPGVQAYTNDNGEIAVETPWQSGGYVKARMLHRFSGAHITSDLGVISQDDDGVDCVWLQERLRPKVEAEWQGQRTTYFPAEIEAVLIAHPCVSDVLVLIQSEANREQGIIRARVVLYDNAAANELGLIEWCTRHNLTGLEDALVVEMTKFLPCSLAGKLMYA</sequence>
<dbReference type="GO" id="GO:0031956">
    <property type="term" value="F:medium-chain fatty acid-CoA ligase activity"/>
    <property type="evidence" value="ECO:0007669"/>
    <property type="project" value="TreeGrafter"/>
</dbReference>
<dbReference type="SUPFAM" id="SSF56801">
    <property type="entry name" value="Acetyl-CoA synthetase-like"/>
    <property type="match status" value="1"/>
</dbReference>
<protein>
    <recommendedName>
        <fullName evidence="3">AMP-dependent synthetase/ligase domain-containing protein</fullName>
    </recommendedName>
</protein>
<dbReference type="PANTHER" id="PTHR43201">
    <property type="entry name" value="ACYL-COA SYNTHETASE"/>
    <property type="match status" value="1"/>
</dbReference>
<evidence type="ECO:0000313" key="4">
    <source>
        <dbReference type="EMBL" id="CAK7940138.1"/>
    </source>
</evidence>
<keyword evidence="2" id="KW-0436">Ligase</keyword>
<evidence type="ECO:0000259" key="3">
    <source>
        <dbReference type="Pfam" id="PF00501"/>
    </source>
</evidence>
<proteinExistence type="inferred from homology"/>
<dbReference type="EMBL" id="CAKLBY020000254">
    <property type="protein sequence ID" value="CAK7940138.1"/>
    <property type="molecule type" value="Genomic_DNA"/>
</dbReference>
<evidence type="ECO:0000313" key="5">
    <source>
        <dbReference type="Proteomes" id="UP001162060"/>
    </source>
</evidence>
<evidence type="ECO:0000256" key="1">
    <source>
        <dbReference type="ARBA" id="ARBA00006432"/>
    </source>
</evidence>
<dbReference type="Pfam" id="PF00501">
    <property type="entry name" value="AMP-binding"/>
    <property type="match status" value="1"/>
</dbReference>
<name>A0AAV1V3R9_9STRA</name>
<dbReference type="InterPro" id="IPR045851">
    <property type="entry name" value="AMP-bd_C_sf"/>
</dbReference>
<dbReference type="GO" id="GO:0006631">
    <property type="term" value="P:fatty acid metabolic process"/>
    <property type="evidence" value="ECO:0007669"/>
    <property type="project" value="TreeGrafter"/>
</dbReference>
<dbReference type="Gene3D" id="3.30.300.30">
    <property type="match status" value="1"/>
</dbReference>
<reference evidence="4" key="1">
    <citation type="submission" date="2024-01" db="EMBL/GenBank/DDBJ databases">
        <authorList>
            <person name="Webb A."/>
        </authorList>
    </citation>
    <scope>NUCLEOTIDE SEQUENCE</scope>
    <source>
        <strain evidence="4">Pm1</strain>
    </source>
</reference>
<gene>
    <name evidence="4" type="ORF">PM001_LOCUS25288</name>
</gene>
<comment type="caution">
    <text evidence="4">The sequence shown here is derived from an EMBL/GenBank/DDBJ whole genome shotgun (WGS) entry which is preliminary data.</text>
</comment>
<dbReference type="AlphaFoldDB" id="A0AAV1V3R9"/>
<dbReference type="PANTHER" id="PTHR43201:SF5">
    <property type="entry name" value="MEDIUM-CHAIN ACYL-COA LIGASE ACSF2, MITOCHONDRIAL"/>
    <property type="match status" value="1"/>
</dbReference>
<dbReference type="Proteomes" id="UP001162060">
    <property type="component" value="Unassembled WGS sequence"/>
</dbReference>
<accession>A0AAV1V3R9</accession>
<evidence type="ECO:0000256" key="2">
    <source>
        <dbReference type="ARBA" id="ARBA00022598"/>
    </source>
</evidence>
<comment type="similarity">
    <text evidence="1">Belongs to the ATP-dependent AMP-binding enzyme family.</text>
</comment>
<feature type="domain" description="AMP-dependent synthetase/ligase" evidence="3">
    <location>
        <begin position="46"/>
        <end position="357"/>
    </location>
</feature>
<dbReference type="InterPro" id="IPR000873">
    <property type="entry name" value="AMP-dep_synth/lig_dom"/>
</dbReference>
<dbReference type="Gene3D" id="3.40.50.12780">
    <property type="entry name" value="N-terminal domain of ligase-like"/>
    <property type="match status" value="1"/>
</dbReference>
<organism evidence="4 5">
    <name type="scientific">Peronospora matthiolae</name>
    <dbReference type="NCBI Taxonomy" id="2874970"/>
    <lineage>
        <taxon>Eukaryota</taxon>
        <taxon>Sar</taxon>
        <taxon>Stramenopiles</taxon>
        <taxon>Oomycota</taxon>
        <taxon>Peronosporomycetes</taxon>
        <taxon>Peronosporales</taxon>
        <taxon>Peronosporaceae</taxon>
        <taxon>Peronospora</taxon>
    </lineage>
</organism>